<gene>
    <name evidence="2" type="ORF">E7215_10235</name>
</gene>
<dbReference type="PROSITE" id="PS51257">
    <property type="entry name" value="PROKAR_LIPOPROTEIN"/>
    <property type="match status" value="1"/>
</dbReference>
<comment type="caution">
    <text evidence="2">The sequence shown here is derived from an EMBL/GenBank/DDBJ whole genome shotgun (WGS) entry which is preliminary data.</text>
</comment>
<protein>
    <recommendedName>
        <fullName evidence="4">Lipoprotein</fullName>
    </recommendedName>
</protein>
<evidence type="ECO:0000313" key="3">
    <source>
        <dbReference type="Proteomes" id="UP000768462"/>
    </source>
</evidence>
<dbReference type="AlphaFoldDB" id="A0A927W4S4"/>
<accession>A0A927W4S4</accession>
<dbReference type="EMBL" id="SVCM01000116">
    <property type="protein sequence ID" value="MBE6060533.1"/>
    <property type="molecule type" value="Genomic_DNA"/>
</dbReference>
<reference evidence="2" key="1">
    <citation type="submission" date="2019-04" db="EMBL/GenBank/DDBJ databases">
        <title>Evolution of Biomass-Degrading Anaerobic Consortia Revealed by Metagenomics.</title>
        <authorList>
            <person name="Peng X."/>
        </authorList>
    </citation>
    <scope>NUCLEOTIDE SEQUENCE</scope>
    <source>
        <strain evidence="2">SIG254</strain>
    </source>
</reference>
<organism evidence="2 3">
    <name type="scientific">Clostridium sulfidigenes</name>
    <dbReference type="NCBI Taxonomy" id="318464"/>
    <lineage>
        <taxon>Bacteria</taxon>
        <taxon>Bacillati</taxon>
        <taxon>Bacillota</taxon>
        <taxon>Clostridia</taxon>
        <taxon>Eubacteriales</taxon>
        <taxon>Clostridiaceae</taxon>
        <taxon>Clostridium</taxon>
    </lineage>
</organism>
<evidence type="ECO:0000313" key="2">
    <source>
        <dbReference type="EMBL" id="MBE6060533.1"/>
    </source>
</evidence>
<sequence>MKKIFSLLLCGIMILGLVGCGDNDMSSEKKQLIKQFEECVEDYKTALEYLKKDDHENKGKYLDLAFEKFNDILNITNDGDLTVLDTGSENYKYYYEHYYSGKLTEIYSSNTDLYLADYYMSYEQLLEEWNKNIDNMNNIIKEYTTLQVMKFKLPKNTTNQTT</sequence>
<name>A0A927W4S4_9CLOT</name>
<evidence type="ECO:0008006" key="4">
    <source>
        <dbReference type="Google" id="ProtNLM"/>
    </source>
</evidence>
<keyword evidence="1" id="KW-0175">Coiled coil</keyword>
<proteinExistence type="predicted"/>
<evidence type="ECO:0000256" key="1">
    <source>
        <dbReference type="SAM" id="Coils"/>
    </source>
</evidence>
<feature type="coiled-coil region" evidence="1">
    <location>
        <begin position="119"/>
        <end position="146"/>
    </location>
</feature>
<dbReference type="Proteomes" id="UP000768462">
    <property type="component" value="Unassembled WGS sequence"/>
</dbReference>